<dbReference type="EC" id="3.4.11.2" evidence="4"/>
<evidence type="ECO:0000256" key="5">
    <source>
        <dbReference type="ARBA" id="ARBA00015611"/>
    </source>
</evidence>
<feature type="domain" description="Peptidase M1 membrane alanine aminopeptidase" evidence="14">
    <location>
        <begin position="262"/>
        <end position="475"/>
    </location>
</feature>
<evidence type="ECO:0000256" key="13">
    <source>
        <dbReference type="ARBA" id="ARBA00031533"/>
    </source>
</evidence>
<dbReference type="GO" id="GO:0043171">
    <property type="term" value="P:peptide catabolic process"/>
    <property type="evidence" value="ECO:0007669"/>
    <property type="project" value="TreeGrafter"/>
</dbReference>
<dbReference type="EMBL" id="BOMV01000080">
    <property type="protein sequence ID" value="GIF00238.1"/>
    <property type="molecule type" value="Genomic_DNA"/>
</dbReference>
<dbReference type="Pfam" id="PF01433">
    <property type="entry name" value="Peptidase_M1"/>
    <property type="match status" value="1"/>
</dbReference>
<protein>
    <recommendedName>
        <fullName evidence="5">Aminopeptidase N</fullName>
        <ecNumber evidence="4">3.4.11.2</ecNumber>
    </recommendedName>
    <alternativeName>
        <fullName evidence="12">Alanine aminopeptidase</fullName>
    </alternativeName>
    <alternativeName>
        <fullName evidence="13">Lysyl aminopeptidase</fullName>
    </alternativeName>
</protein>
<dbReference type="InterPro" id="IPR014782">
    <property type="entry name" value="Peptidase_M1_dom"/>
</dbReference>
<dbReference type="InterPro" id="IPR045357">
    <property type="entry name" value="Aminopeptidase_N-like_N"/>
</dbReference>
<comment type="similarity">
    <text evidence="3">Belongs to the peptidase M1 family.</text>
</comment>
<dbReference type="GO" id="GO:0006508">
    <property type="term" value="P:proteolysis"/>
    <property type="evidence" value="ECO:0007669"/>
    <property type="project" value="UniProtKB-KW"/>
</dbReference>
<evidence type="ECO:0000313" key="17">
    <source>
        <dbReference type="EMBL" id="GIF00238.1"/>
    </source>
</evidence>
<dbReference type="CDD" id="cd09602">
    <property type="entry name" value="M1_APN"/>
    <property type="match status" value="1"/>
</dbReference>
<name>A0A919N2I0_9ACTN</name>
<dbReference type="SUPFAM" id="SSF63737">
    <property type="entry name" value="Leukotriene A4 hydrolase N-terminal domain"/>
    <property type="match status" value="1"/>
</dbReference>
<keyword evidence="6 17" id="KW-0031">Aminopeptidase</keyword>
<keyword evidence="9" id="KW-0378">Hydrolase</keyword>
<dbReference type="GO" id="GO:0070006">
    <property type="term" value="F:metalloaminopeptidase activity"/>
    <property type="evidence" value="ECO:0007669"/>
    <property type="project" value="TreeGrafter"/>
</dbReference>
<dbReference type="InterPro" id="IPR012778">
    <property type="entry name" value="Pept_M1_aminopeptidase"/>
</dbReference>
<evidence type="ECO:0000259" key="14">
    <source>
        <dbReference type="Pfam" id="PF01433"/>
    </source>
</evidence>
<evidence type="ECO:0000259" key="15">
    <source>
        <dbReference type="Pfam" id="PF11838"/>
    </source>
</evidence>
<evidence type="ECO:0000256" key="9">
    <source>
        <dbReference type="ARBA" id="ARBA00022801"/>
    </source>
</evidence>
<accession>A0A919N2I0</accession>
<keyword evidence="7" id="KW-0645">Protease</keyword>
<keyword evidence="10" id="KW-0862">Zinc</keyword>
<keyword evidence="11" id="KW-0482">Metalloprotease</keyword>
<feature type="domain" description="Aminopeptidase N-like N-terminal" evidence="16">
    <location>
        <begin position="129"/>
        <end position="221"/>
    </location>
</feature>
<gene>
    <name evidence="17" type="ORF">Ari01nite_77020</name>
</gene>
<dbReference type="PANTHER" id="PTHR11533">
    <property type="entry name" value="PROTEASE M1 ZINC METALLOPROTEASE"/>
    <property type="match status" value="1"/>
</dbReference>
<evidence type="ECO:0000313" key="18">
    <source>
        <dbReference type="Proteomes" id="UP000636960"/>
    </source>
</evidence>
<organism evidence="17 18">
    <name type="scientific">Paractinoplanes rishiriensis</name>
    <dbReference type="NCBI Taxonomy" id="1050105"/>
    <lineage>
        <taxon>Bacteria</taxon>
        <taxon>Bacillati</taxon>
        <taxon>Actinomycetota</taxon>
        <taxon>Actinomycetes</taxon>
        <taxon>Micromonosporales</taxon>
        <taxon>Micromonosporaceae</taxon>
        <taxon>Paractinoplanes</taxon>
    </lineage>
</organism>
<dbReference type="NCBIfam" id="TIGR02412">
    <property type="entry name" value="pepN_strep_liv"/>
    <property type="match status" value="1"/>
</dbReference>
<evidence type="ECO:0000259" key="16">
    <source>
        <dbReference type="Pfam" id="PF17900"/>
    </source>
</evidence>
<evidence type="ECO:0000256" key="7">
    <source>
        <dbReference type="ARBA" id="ARBA00022670"/>
    </source>
</evidence>
<evidence type="ECO:0000256" key="8">
    <source>
        <dbReference type="ARBA" id="ARBA00022723"/>
    </source>
</evidence>
<dbReference type="GO" id="GO:0005615">
    <property type="term" value="C:extracellular space"/>
    <property type="evidence" value="ECO:0007669"/>
    <property type="project" value="TreeGrafter"/>
</dbReference>
<keyword evidence="18" id="KW-1185">Reference proteome</keyword>
<dbReference type="SUPFAM" id="SSF55486">
    <property type="entry name" value="Metalloproteases ('zincins'), catalytic domain"/>
    <property type="match status" value="1"/>
</dbReference>
<dbReference type="GO" id="GO:0016020">
    <property type="term" value="C:membrane"/>
    <property type="evidence" value="ECO:0007669"/>
    <property type="project" value="TreeGrafter"/>
</dbReference>
<evidence type="ECO:0000256" key="12">
    <source>
        <dbReference type="ARBA" id="ARBA00029811"/>
    </source>
</evidence>
<dbReference type="GO" id="GO:0016285">
    <property type="term" value="F:alanyl aminopeptidase activity"/>
    <property type="evidence" value="ECO:0007669"/>
    <property type="project" value="UniProtKB-EC"/>
</dbReference>
<evidence type="ECO:0000256" key="6">
    <source>
        <dbReference type="ARBA" id="ARBA00022438"/>
    </source>
</evidence>
<dbReference type="Gene3D" id="1.10.390.10">
    <property type="entry name" value="Neutral Protease Domain 2"/>
    <property type="match status" value="1"/>
</dbReference>
<evidence type="ECO:0000256" key="2">
    <source>
        <dbReference type="ARBA" id="ARBA00001947"/>
    </source>
</evidence>
<dbReference type="Gene3D" id="2.60.40.1730">
    <property type="entry name" value="tricorn interacting facor f3 domain"/>
    <property type="match status" value="1"/>
</dbReference>
<dbReference type="InterPro" id="IPR001930">
    <property type="entry name" value="Peptidase_M1"/>
</dbReference>
<dbReference type="GO" id="GO:0042277">
    <property type="term" value="F:peptide binding"/>
    <property type="evidence" value="ECO:0007669"/>
    <property type="project" value="TreeGrafter"/>
</dbReference>
<evidence type="ECO:0000256" key="10">
    <source>
        <dbReference type="ARBA" id="ARBA00022833"/>
    </source>
</evidence>
<dbReference type="InterPro" id="IPR027268">
    <property type="entry name" value="Peptidase_M4/M1_CTD_sf"/>
</dbReference>
<evidence type="ECO:0000256" key="4">
    <source>
        <dbReference type="ARBA" id="ARBA00012564"/>
    </source>
</evidence>
<dbReference type="PRINTS" id="PR00756">
    <property type="entry name" value="ALADIPTASE"/>
</dbReference>
<dbReference type="Pfam" id="PF17900">
    <property type="entry name" value="Peptidase_M1_N"/>
    <property type="match status" value="1"/>
</dbReference>
<dbReference type="AlphaFoldDB" id="A0A919N2I0"/>
<evidence type="ECO:0000256" key="1">
    <source>
        <dbReference type="ARBA" id="ARBA00000098"/>
    </source>
</evidence>
<reference evidence="17" key="1">
    <citation type="submission" date="2021-01" db="EMBL/GenBank/DDBJ databases">
        <title>Whole genome shotgun sequence of Actinoplanes rishiriensis NBRC 108556.</title>
        <authorList>
            <person name="Komaki H."/>
            <person name="Tamura T."/>
        </authorList>
    </citation>
    <scope>NUCLEOTIDE SEQUENCE</scope>
    <source>
        <strain evidence="17">NBRC 108556</strain>
    </source>
</reference>
<keyword evidence="8" id="KW-0479">Metal-binding</keyword>
<evidence type="ECO:0000256" key="11">
    <source>
        <dbReference type="ARBA" id="ARBA00023049"/>
    </source>
</evidence>
<sequence>MRVGVAARQGHHQFWIGVRISRCYREAPTRRTGRTGMIVFMPRLTRSEATARATTVDVHEYDIHLDVTAEGDTFGARTVVRFDARPGAGTFLEFEPVEVHSIKLNGEPVPAGAVADGRLTLTGLAERNELAVTATMRYSNTGEGLHKYTDPGDGNVYLYQHLFINNAGRVLPAFDQPDLKASFRLRMTAPAGWRVATNGELVRQDDGEWEFAPTKPISTYLATLFAGPFHVCTDEHDGIPLAIYTRAALAGHLDAQAEEIFTITKQCFDRYHQMFDIRYPFGHYQQAFAPELNFGAMEYPGLVIFRDELIYRSAVTDSQREHRANVIAHEMAHMWFGDLVTMAWWDDLWLNESFAEYLGTRVAAEVTQFKDTWTTFAMQRKAWGLRADQHPSTHPVAPAEVGDSDEALLNFDGISYAKGAATLKQLVAWVGDEPFQAGLNEHFAAHAYGNATLADLLGALTKASGRDLGAWAEMWLRRPQVNTLRAEVSRDGDRYAEVAVVQTAPDEHPTLRPHRIGIGLFDRAPDGTVVRRERVEAEVDASGRTVVPALAGARAADLLLLNDGDLTYAKIRLDEDSTAAVPTVLPLIGDSLARAVIWASTLDAVVDGERSVAELVTLVLTALPVESEVVIVEDVLRATRSLVDRYATPETRPAALELVAQSADRLLAASEPGGSRQLAAARGLIGATVETARLGGWLAGEGVPDGLAVDDDLRWLILYRMVVLGSAGRAEIDAEFARDRSATGEQWAARCRAALPDAEAKAAAWQAIVGDASLSNRLAEMTASGFWQPEQCEVLTPYVARYFADMPGMMRIRSGMSAERVADYAYPEVMVDPETRRLAAELLAREDLDPILRRVVTDADDDLRRALTARF</sequence>
<dbReference type="InterPro" id="IPR024571">
    <property type="entry name" value="ERAP1-like_C_dom"/>
</dbReference>
<comment type="cofactor">
    <cofactor evidence="2">
        <name>Zn(2+)</name>
        <dbReference type="ChEBI" id="CHEBI:29105"/>
    </cofactor>
</comment>
<proteinExistence type="inferred from homology"/>
<feature type="domain" description="ERAP1-like C-terminal" evidence="15">
    <location>
        <begin position="559"/>
        <end position="865"/>
    </location>
</feature>
<dbReference type="GO" id="GO:0005737">
    <property type="term" value="C:cytoplasm"/>
    <property type="evidence" value="ECO:0007669"/>
    <property type="project" value="TreeGrafter"/>
</dbReference>
<comment type="catalytic activity">
    <reaction evidence="1">
        <text>Release of an N-terminal amino acid, Xaa-|-Yaa- from a peptide, amide or arylamide. Xaa is preferably Ala, but may be most amino acids including Pro (slow action). When a terminal hydrophobic residue is followed by a prolyl residue, the two may be released as an intact Xaa-Pro dipeptide.</text>
        <dbReference type="EC" id="3.4.11.2"/>
    </reaction>
</comment>
<dbReference type="InterPro" id="IPR042097">
    <property type="entry name" value="Aminopeptidase_N-like_N_sf"/>
</dbReference>
<dbReference type="InterPro" id="IPR050344">
    <property type="entry name" value="Peptidase_M1_aminopeptidases"/>
</dbReference>
<dbReference type="PANTHER" id="PTHR11533:SF174">
    <property type="entry name" value="PUROMYCIN-SENSITIVE AMINOPEPTIDASE-RELATED"/>
    <property type="match status" value="1"/>
</dbReference>
<evidence type="ECO:0000256" key="3">
    <source>
        <dbReference type="ARBA" id="ARBA00010136"/>
    </source>
</evidence>
<dbReference type="Proteomes" id="UP000636960">
    <property type="component" value="Unassembled WGS sequence"/>
</dbReference>
<dbReference type="GO" id="GO:0008270">
    <property type="term" value="F:zinc ion binding"/>
    <property type="evidence" value="ECO:0007669"/>
    <property type="project" value="InterPro"/>
</dbReference>
<comment type="caution">
    <text evidence="17">The sequence shown here is derived from an EMBL/GenBank/DDBJ whole genome shotgun (WGS) entry which is preliminary data.</text>
</comment>
<dbReference type="Pfam" id="PF11838">
    <property type="entry name" value="ERAP1_C"/>
    <property type="match status" value="1"/>
</dbReference>